<sequence>MKKTTNPKKLQLMKIKISNLSKSKQAALKGGGICVTSFEETSCTTCSRKETLCDCI</sequence>
<reference evidence="1 2" key="1">
    <citation type="submission" date="2016-10" db="EMBL/GenBank/DDBJ databases">
        <authorList>
            <person name="de Groot N.N."/>
        </authorList>
    </citation>
    <scope>NUCLEOTIDE SEQUENCE [LARGE SCALE GENOMIC DNA]</scope>
    <source>
        <strain evidence="1 2">DSM 21039</strain>
    </source>
</reference>
<dbReference type="RefSeq" id="WP_156093016.1">
    <property type="nucleotide sequence ID" value="NZ_FOBB01000003.1"/>
</dbReference>
<dbReference type="AlphaFoldDB" id="A0A1H7UTY6"/>
<evidence type="ECO:0000313" key="1">
    <source>
        <dbReference type="EMBL" id="SEM00433.1"/>
    </source>
</evidence>
<organism evidence="1 2">
    <name type="scientific">Chitinophaga rupis</name>
    <dbReference type="NCBI Taxonomy" id="573321"/>
    <lineage>
        <taxon>Bacteria</taxon>
        <taxon>Pseudomonadati</taxon>
        <taxon>Bacteroidota</taxon>
        <taxon>Chitinophagia</taxon>
        <taxon>Chitinophagales</taxon>
        <taxon>Chitinophagaceae</taxon>
        <taxon>Chitinophaga</taxon>
    </lineage>
</organism>
<evidence type="ECO:0000313" key="2">
    <source>
        <dbReference type="Proteomes" id="UP000198984"/>
    </source>
</evidence>
<name>A0A1H7UTY6_9BACT</name>
<dbReference type="EMBL" id="FOBB01000003">
    <property type="protein sequence ID" value="SEM00433.1"/>
    <property type="molecule type" value="Genomic_DNA"/>
</dbReference>
<dbReference type="Proteomes" id="UP000198984">
    <property type="component" value="Unassembled WGS sequence"/>
</dbReference>
<protein>
    <submittedName>
        <fullName evidence="1">Uncharacterized protein</fullName>
    </submittedName>
</protein>
<proteinExistence type="predicted"/>
<dbReference type="STRING" id="573321.SAMN04488505_103107"/>
<gene>
    <name evidence="1" type="ORF">SAMN04488505_103107</name>
</gene>
<accession>A0A1H7UTY6</accession>
<keyword evidence="2" id="KW-1185">Reference proteome</keyword>